<dbReference type="FunFam" id="1.10.3470.10:FF:000003">
    <property type="entry name" value="Iron ABC transporter permease SitD"/>
    <property type="match status" value="1"/>
</dbReference>
<evidence type="ECO:0000256" key="8">
    <source>
        <dbReference type="SAM" id="Phobius"/>
    </source>
</evidence>
<evidence type="ECO:0000256" key="3">
    <source>
        <dbReference type="ARBA" id="ARBA00022692"/>
    </source>
</evidence>
<evidence type="ECO:0000313" key="9">
    <source>
        <dbReference type="EMBL" id="XDQ70115.1"/>
    </source>
</evidence>
<evidence type="ECO:0000256" key="6">
    <source>
        <dbReference type="RuleBase" id="RU003943"/>
    </source>
</evidence>
<protein>
    <submittedName>
        <fullName evidence="9">Anchored repeat-type ABC transporter permease subunit</fullName>
    </submittedName>
</protein>
<dbReference type="InterPro" id="IPR037294">
    <property type="entry name" value="ABC_BtuC-like"/>
</dbReference>
<feature type="transmembrane region" description="Helical" evidence="8">
    <location>
        <begin position="68"/>
        <end position="86"/>
    </location>
</feature>
<dbReference type="RefSeq" id="WP_369142859.1">
    <property type="nucleotide sequence ID" value="NZ_CP163444.1"/>
</dbReference>
<dbReference type="EMBL" id="CP163444">
    <property type="protein sequence ID" value="XDQ70115.1"/>
    <property type="molecule type" value="Genomic_DNA"/>
</dbReference>
<feature type="transmembrane region" description="Helical" evidence="8">
    <location>
        <begin position="249"/>
        <end position="270"/>
    </location>
</feature>
<comment type="similarity">
    <text evidence="2 6">Belongs to the ABC-3 integral membrane protein family.</text>
</comment>
<evidence type="ECO:0000256" key="1">
    <source>
        <dbReference type="ARBA" id="ARBA00004141"/>
    </source>
</evidence>
<dbReference type="InterPro" id="IPR022392">
    <property type="entry name" value="Anch_rpt-typ_ABC_trnsprt_perm"/>
</dbReference>
<dbReference type="InterPro" id="IPR001626">
    <property type="entry name" value="ABC_TroCD"/>
</dbReference>
<feature type="transmembrane region" description="Helical" evidence="8">
    <location>
        <begin position="225"/>
        <end position="243"/>
    </location>
</feature>
<feature type="region of interest" description="Disordered" evidence="7">
    <location>
        <begin position="286"/>
        <end position="327"/>
    </location>
</feature>
<dbReference type="Pfam" id="PF00950">
    <property type="entry name" value="ABC-3"/>
    <property type="match status" value="1"/>
</dbReference>
<dbReference type="NCBIfam" id="TIGR03770">
    <property type="entry name" value="anch_rpt_perm"/>
    <property type="match status" value="1"/>
</dbReference>
<evidence type="ECO:0000256" key="7">
    <source>
        <dbReference type="SAM" id="MobiDB-lite"/>
    </source>
</evidence>
<feature type="transmembrane region" description="Helical" evidence="8">
    <location>
        <begin position="20"/>
        <end position="40"/>
    </location>
</feature>
<evidence type="ECO:0000256" key="5">
    <source>
        <dbReference type="ARBA" id="ARBA00023136"/>
    </source>
</evidence>
<accession>A0AB39SWI6</accession>
<dbReference type="GO" id="GO:0055085">
    <property type="term" value="P:transmembrane transport"/>
    <property type="evidence" value="ECO:0007669"/>
    <property type="project" value="InterPro"/>
</dbReference>
<evidence type="ECO:0000256" key="2">
    <source>
        <dbReference type="ARBA" id="ARBA00008034"/>
    </source>
</evidence>
<reference evidence="9" key="1">
    <citation type="submission" date="2024-07" db="EMBL/GenBank/DDBJ databases">
        <authorList>
            <person name="Yu S.T."/>
        </authorList>
    </citation>
    <scope>NUCLEOTIDE SEQUENCE</scope>
    <source>
        <strain evidence="9">R44</strain>
    </source>
</reference>
<dbReference type="Gene3D" id="1.10.3470.10">
    <property type="entry name" value="ABC transporter involved in vitamin B12 uptake, BtuC"/>
    <property type="match status" value="1"/>
</dbReference>
<dbReference type="CDD" id="cd06550">
    <property type="entry name" value="TM_ABC_iron-siderophores_like"/>
    <property type="match status" value="1"/>
</dbReference>
<dbReference type="GO" id="GO:0043190">
    <property type="term" value="C:ATP-binding cassette (ABC) transporter complex"/>
    <property type="evidence" value="ECO:0007669"/>
    <property type="project" value="InterPro"/>
</dbReference>
<name>A0AB39SWI6_9ACTN</name>
<keyword evidence="3 6" id="KW-0812">Transmembrane</keyword>
<keyword evidence="5 8" id="KW-0472">Membrane</keyword>
<sequence length="327" mass="34339">MNGFLALLAEPWSLPFMRRAFGVAAIVGLVCGVVGVYVVLRGMAFIGDAVAHSAFPGVALAYAFEGNLLLGGAAAGVTTAVLIAFVSQNRRLKEDTVIGVFFAFAFGLGIVLVSTRDSWTTDLSSFLFGQVLAVDTADLWRVAALGTVLVAVVLALRKELVAVSLDRETARASGLPVLPLDLTLYVVVTATIVMSLEAVGNILVLALLITPAATARLLTERLWAMTLLASVLGCAGSLAGLYVSYAYDLAAGGSVVVVLTGFFALVWLLAPRHGLAARARVRRGRKSVHMTGPRASEREKQARMFTDSGDCGRGETSLPSAGRPRST</sequence>
<dbReference type="GO" id="GO:0071281">
    <property type="term" value="P:cellular response to iron ion"/>
    <property type="evidence" value="ECO:0007669"/>
    <property type="project" value="UniProtKB-ARBA"/>
</dbReference>
<proteinExistence type="inferred from homology"/>
<keyword evidence="6" id="KW-0813">Transport</keyword>
<feature type="transmembrane region" description="Helical" evidence="8">
    <location>
        <begin position="98"/>
        <end position="119"/>
    </location>
</feature>
<dbReference type="AlphaFoldDB" id="A0AB39SWI6"/>
<comment type="subcellular location">
    <subcellularLocation>
        <location evidence="6">Cell membrane</location>
        <topology evidence="6">Multi-pass membrane protein</topology>
    </subcellularLocation>
    <subcellularLocation>
        <location evidence="1">Membrane</location>
        <topology evidence="1">Multi-pass membrane protein</topology>
    </subcellularLocation>
</comment>
<evidence type="ECO:0000256" key="4">
    <source>
        <dbReference type="ARBA" id="ARBA00022989"/>
    </source>
</evidence>
<dbReference type="PANTHER" id="PTHR30477:SF13">
    <property type="entry name" value="IRON TRANSPORT SYSTEM MEMBRANE PROTEIN HI_0360-RELATED"/>
    <property type="match status" value="1"/>
</dbReference>
<organism evidence="9">
    <name type="scientific">Streptomyces sp. R44</name>
    <dbReference type="NCBI Taxonomy" id="3238633"/>
    <lineage>
        <taxon>Bacteria</taxon>
        <taxon>Bacillati</taxon>
        <taxon>Actinomycetota</taxon>
        <taxon>Actinomycetes</taxon>
        <taxon>Kitasatosporales</taxon>
        <taxon>Streptomycetaceae</taxon>
        <taxon>Streptomyces</taxon>
    </lineage>
</organism>
<dbReference type="GO" id="GO:0010043">
    <property type="term" value="P:response to zinc ion"/>
    <property type="evidence" value="ECO:0007669"/>
    <property type="project" value="TreeGrafter"/>
</dbReference>
<gene>
    <name evidence="9" type="ORF">AB5J54_06055</name>
</gene>
<dbReference type="PANTHER" id="PTHR30477">
    <property type="entry name" value="ABC-TRANSPORTER METAL-BINDING PROTEIN"/>
    <property type="match status" value="1"/>
</dbReference>
<keyword evidence="4 8" id="KW-1133">Transmembrane helix</keyword>
<dbReference type="SUPFAM" id="SSF81345">
    <property type="entry name" value="ABC transporter involved in vitamin B12 uptake, BtuC"/>
    <property type="match status" value="1"/>
</dbReference>